<evidence type="ECO:0000259" key="3">
    <source>
        <dbReference type="PROSITE" id="PS50238"/>
    </source>
</evidence>
<feature type="compositionally biased region" description="Basic and acidic residues" evidence="2">
    <location>
        <begin position="567"/>
        <end position="577"/>
    </location>
</feature>
<feature type="region of interest" description="Disordered" evidence="2">
    <location>
        <begin position="956"/>
        <end position="981"/>
    </location>
</feature>
<feature type="compositionally biased region" description="Basic and acidic residues" evidence="2">
    <location>
        <begin position="528"/>
        <end position="549"/>
    </location>
</feature>
<protein>
    <submittedName>
        <fullName evidence="4">Rho-gtpase-activating 6</fullName>
    </submittedName>
</protein>
<dbReference type="InterPro" id="IPR008936">
    <property type="entry name" value="Rho_GTPase_activation_prot"/>
</dbReference>
<dbReference type="AlphaFoldDB" id="A0A395TAM1"/>
<feature type="compositionally biased region" description="Basic and acidic residues" evidence="2">
    <location>
        <begin position="598"/>
        <end position="611"/>
    </location>
</feature>
<dbReference type="Proteomes" id="UP000266234">
    <property type="component" value="Unassembled WGS sequence"/>
</dbReference>
<organism evidence="4 5">
    <name type="scientific">Fusarium longipes</name>
    <dbReference type="NCBI Taxonomy" id="694270"/>
    <lineage>
        <taxon>Eukaryota</taxon>
        <taxon>Fungi</taxon>
        <taxon>Dikarya</taxon>
        <taxon>Ascomycota</taxon>
        <taxon>Pezizomycotina</taxon>
        <taxon>Sordariomycetes</taxon>
        <taxon>Hypocreomycetidae</taxon>
        <taxon>Hypocreales</taxon>
        <taxon>Nectriaceae</taxon>
        <taxon>Fusarium</taxon>
    </lineage>
</organism>
<accession>A0A395TAM1</accession>
<dbReference type="Pfam" id="PF00620">
    <property type="entry name" value="RhoGAP"/>
    <property type="match status" value="1"/>
</dbReference>
<dbReference type="EMBL" id="PXOG01000002">
    <property type="protein sequence ID" value="RGP81780.1"/>
    <property type="molecule type" value="Genomic_DNA"/>
</dbReference>
<evidence type="ECO:0000256" key="2">
    <source>
        <dbReference type="SAM" id="MobiDB-lite"/>
    </source>
</evidence>
<dbReference type="SUPFAM" id="SSF48350">
    <property type="entry name" value="GTPase activation domain, GAP"/>
    <property type="match status" value="1"/>
</dbReference>
<feature type="compositionally biased region" description="Polar residues" evidence="2">
    <location>
        <begin position="864"/>
        <end position="890"/>
    </location>
</feature>
<evidence type="ECO:0000256" key="1">
    <source>
        <dbReference type="SAM" id="Coils"/>
    </source>
</evidence>
<name>A0A395TAM1_9HYPO</name>
<feature type="region of interest" description="Disordered" evidence="2">
    <location>
        <begin position="859"/>
        <end position="935"/>
    </location>
</feature>
<feature type="compositionally biased region" description="Basic and acidic residues" evidence="2">
    <location>
        <begin position="632"/>
        <end position="647"/>
    </location>
</feature>
<feature type="region of interest" description="Disordered" evidence="2">
    <location>
        <begin position="786"/>
        <end position="835"/>
    </location>
</feature>
<dbReference type="InterPro" id="IPR000198">
    <property type="entry name" value="RhoGAP_dom"/>
</dbReference>
<feature type="compositionally biased region" description="Polar residues" evidence="2">
    <location>
        <begin position="794"/>
        <end position="810"/>
    </location>
</feature>
<keyword evidence="5" id="KW-1185">Reference proteome</keyword>
<evidence type="ECO:0000313" key="5">
    <source>
        <dbReference type="Proteomes" id="UP000266234"/>
    </source>
</evidence>
<feature type="region of interest" description="Disordered" evidence="2">
    <location>
        <begin position="567"/>
        <end position="692"/>
    </location>
</feature>
<feature type="compositionally biased region" description="Basic residues" evidence="2">
    <location>
        <begin position="648"/>
        <end position="661"/>
    </location>
</feature>
<evidence type="ECO:0000313" key="4">
    <source>
        <dbReference type="EMBL" id="RGP81780.1"/>
    </source>
</evidence>
<dbReference type="OrthoDB" id="9994905at2759"/>
<proteinExistence type="predicted"/>
<dbReference type="PROSITE" id="PS50238">
    <property type="entry name" value="RHOGAP"/>
    <property type="match status" value="1"/>
</dbReference>
<gene>
    <name evidence="4" type="ORF">FLONG3_84</name>
</gene>
<dbReference type="GO" id="GO:0007165">
    <property type="term" value="P:signal transduction"/>
    <property type="evidence" value="ECO:0007669"/>
    <property type="project" value="InterPro"/>
</dbReference>
<dbReference type="Gene3D" id="1.10.555.10">
    <property type="entry name" value="Rho GTPase activation protein"/>
    <property type="match status" value="1"/>
</dbReference>
<comment type="caution">
    <text evidence="4">The sequence shown here is derived from an EMBL/GenBank/DDBJ whole genome shotgun (WGS) entry which is preliminary data.</text>
</comment>
<feature type="region of interest" description="Disordered" evidence="2">
    <location>
        <begin position="462"/>
        <end position="552"/>
    </location>
</feature>
<feature type="coiled-coil region" evidence="1">
    <location>
        <begin position="1058"/>
        <end position="1114"/>
    </location>
</feature>
<keyword evidence="1" id="KW-0175">Coiled coil</keyword>
<feature type="domain" description="Rho-GAP" evidence="3">
    <location>
        <begin position="154"/>
        <end position="431"/>
    </location>
</feature>
<feature type="compositionally biased region" description="Low complexity" evidence="2">
    <location>
        <begin position="895"/>
        <end position="908"/>
    </location>
</feature>
<reference evidence="4 5" key="1">
    <citation type="journal article" date="2018" name="PLoS Pathog.">
        <title>Evolution of structural diversity of trichothecenes, a family of toxins produced by plant pathogenic and entomopathogenic fungi.</title>
        <authorList>
            <person name="Proctor R.H."/>
            <person name="McCormick S.P."/>
            <person name="Kim H.S."/>
            <person name="Cardoza R.E."/>
            <person name="Stanley A.M."/>
            <person name="Lindo L."/>
            <person name="Kelly A."/>
            <person name="Brown D.W."/>
            <person name="Lee T."/>
            <person name="Vaughan M.M."/>
            <person name="Alexander N.J."/>
            <person name="Busman M."/>
            <person name="Gutierrez S."/>
        </authorList>
    </citation>
    <scope>NUCLEOTIDE SEQUENCE [LARGE SCALE GENOMIC DNA]</scope>
    <source>
        <strain evidence="4 5">NRRL 20695</strain>
    </source>
</reference>
<feature type="compositionally biased region" description="Low complexity" evidence="2">
    <location>
        <begin position="584"/>
        <end position="595"/>
    </location>
</feature>
<feature type="compositionally biased region" description="Basic and acidic residues" evidence="2">
    <location>
        <begin position="911"/>
        <end position="920"/>
    </location>
</feature>
<sequence>MDNYYHPAALGHYSVPENIPQHRIAPSRSSLSLQATVRHIADQGPVHTSKTWTNSSGDHNILNDTDELDDRAGFVQEYNRLAKKNGVRILVVDDFDFRAKGLDCPRKQGWLYRILRSSNQNGTELPSTEGPRHKRSVSDLAHNLVHRRETPKMIDLQSMIRISGKSMFYLPTEHAPSALVLPTCLRATAHHIAQHVTTRGIFRIPGSIRVVNMLFDYYCSTEHGQVDVTSTTVRCANLPMHVQASVHDVASTFKRMLSVIPGGILGSLSLFDAFVAIHSQLQGDPEFPRTKHTKVRARLIALAIATVESQFRRELICAVFGLLSLIGRVAEITPREDEEGRPLPTGDLMGYNALGIVFGPLLLGDLLGLYSMKLATPKTGLLVLPMRSPKSRQDRRIRKTLAELPGPPTMDKILVANTITEMLIVNWRDVVRQMKSIGMDRQHGPATISLQSDSHENNFVIKTPQGWDQEWRGQTGDDITRRSSPEPHTPTLGISKQRPRNRSSVSRKLGIRPSVGCLSPTVEESIPDGDHRDTQDHKRCSVASQRHDQQSNLGDMLQESQDLYLQDGHHPRVEPGKYNESSYIAPTPTPITRITKVMQRDSPRVSEDDVPPRTSSKQSTPLHRVSVDEQDESRGATKDPTSIERKGAIRKKHPEKGKLQKTPRNSTALTDSAARLSDVSTRKCESETTPFEFPSEREALEAAIKAHFDELRELDSSEQNGHLPLDTDKKNLQIPAVSLEHEVLQRPFKPDSNDEYTISWEGKTATTHDSANSASTTPRQFYAPMRAKEESNTSDHQTPDTFARRSSSRVVSMPAETPRAESHGESTPWFSLPKRNQRLLKRPSISPIENRRGVKAMAAKFEGGQQSIEKSPAQPSSASKTQALISQFSPESPMKSVRSTKSVSTSGRQSIRHDSMDPVHSRKPSAAVVGDETGQQDLRQSIGEEAAMKAIELQQTEKERNPSQSFHGQPEVLTLRQTAPKRKPVPIATATEASLKNPGSLGTMMPYPEQPPIAQHLNFVRPPSANNTQQRANSLRIPYNTANPIQRPGSTTTLHTQIRNLQRQLDLKTEEAIQLRRQLEVQVDADVGTLSQQLREAKRESQMWKQRAESAERRIKVFERFTARLKGIREAGDVVNGQTGRTAFNDAEDSTFLENAAGYESDSSGTEDARIVSARIQRCLDGLTDGPPDSFSQTRTSLGESKERDISLSAVEFWMAAQGLLDLDEAQGQIDSGENTG</sequence>
<dbReference type="SMART" id="SM00324">
    <property type="entry name" value="RhoGAP"/>
    <property type="match status" value="1"/>
</dbReference>
<dbReference type="STRING" id="694270.A0A395TAM1"/>